<keyword evidence="2" id="KW-1185">Reference proteome</keyword>
<dbReference type="GeneID" id="43368384"/>
<dbReference type="OrthoDB" id="197321at2157"/>
<protein>
    <submittedName>
        <fullName evidence="1">Uncharacterized protein</fullName>
    </submittedName>
</protein>
<dbReference type="RefSeq" id="WP_157687988.1">
    <property type="nucleotide sequence ID" value="NZ_CP034345.1"/>
</dbReference>
<proteinExistence type="predicted"/>
<sequence length="114" mass="13332">MAEIVLAKQKIERGKTERLREWMEEITEREAEAVETLKSEGMHSETAFIEHTEESDFLIYYMKADSIEQVYESFEDSSHDIDQEHKQVLSDVLESGENVGDYELLYHLENPESS</sequence>
<dbReference type="KEGG" id="hra:EI982_02550"/>
<dbReference type="InterPro" id="IPR046174">
    <property type="entry name" value="DUF6176"/>
</dbReference>
<evidence type="ECO:0000313" key="1">
    <source>
        <dbReference type="EMBL" id="QGX93748.1"/>
    </source>
</evidence>
<gene>
    <name evidence="1" type="ORF">EI982_02550</name>
</gene>
<dbReference type="EMBL" id="CP034345">
    <property type="protein sequence ID" value="QGX93748.1"/>
    <property type="molecule type" value="Genomic_DNA"/>
</dbReference>
<accession>A0A6B9F0V6</accession>
<dbReference type="AlphaFoldDB" id="A0A6B9F0V6"/>
<dbReference type="Pfam" id="PF19673">
    <property type="entry name" value="DUF6176"/>
    <property type="match status" value="1"/>
</dbReference>
<organism evidence="1 2">
    <name type="scientific">Haloplanus rallus</name>
    <dbReference type="NCBI Taxonomy" id="1816183"/>
    <lineage>
        <taxon>Archaea</taxon>
        <taxon>Methanobacteriati</taxon>
        <taxon>Methanobacteriota</taxon>
        <taxon>Stenosarchaea group</taxon>
        <taxon>Halobacteria</taxon>
        <taxon>Halobacteriales</taxon>
        <taxon>Haloferacaceae</taxon>
        <taxon>Haloplanus</taxon>
    </lineage>
</organism>
<reference evidence="1 2" key="1">
    <citation type="submission" date="2018-12" db="EMBL/GenBank/DDBJ databases">
        <title>Complete genome sequence of Haloplanus rallus MBLA0036.</title>
        <authorList>
            <person name="Nam Y.-d."/>
            <person name="Kang J."/>
            <person name="Chung W.-H."/>
            <person name="Park Y.S."/>
        </authorList>
    </citation>
    <scope>NUCLEOTIDE SEQUENCE [LARGE SCALE GENOMIC DNA]</scope>
    <source>
        <strain evidence="1 2">MBLA0036</strain>
    </source>
</reference>
<dbReference type="Proteomes" id="UP000428325">
    <property type="component" value="Chromosome"/>
</dbReference>
<name>A0A6B9F0V6_9EURY</name>
<evidence type="ECO:0000313" key="2">
    <source>
        <dbReference type="Proteomes" id="UP000428325"/>
    </source>
</evidence>